<dbReference type="AlphaFoldDB" id="B9S7V6"/>
<protein>
    <recommendedName>
        <fullName evidence="3">FBD domain-containing protein</fullName>
    </recommendedName>
</protein>
<organism evidence="1 2">
    <name type="scientific">Ricinus communis</name>
    <name type="common">Castor bean</name>
    <dbReference type="NCBI Taxonomy" id="3988"/>
    <lineage>
        <taxon>Eukaryota</taxon>
        <taxon>Viridiplantae</taxon>
        <taxon>Streptophyta</taxon>
        <taxon>Embryophyta</taxon>
        <taxon>Tracheophyta</taxon>
        <taxon>Spermatophyta</taxon>
        <taxon>Magnoliopsida</taxon>
        <taxon>eudicotyledons</taxon>
        <taxon>Gunneridae</taxon>
        <taxon>Pentapetalae</taxon>
        <taxon>rosids</taxon>
        <taxon>fabids</taxon>
        <taxon>Malpighiales</taxon>
        <taxon>Euphorbiaceae</taxon>
        <taxon>Acalyphoideae</taxon>
        <taxon>Acalypheae</taxon>
        <taxon>Ricinus</taxon>
    </lineage>
</organism>
<dbReference type="InterPro" id="IPR050232">
    <property type="entry name" value="FBL13/AtMIF1-like"/>
</dbReference>
<dbReference type="Proteomes" id="UP000008311">
    <property type="component" value="Unassembled WGS sequence"/>
</dbReference>
<sequence length="286" mass="32061">MLHLLVLPISDLLDLSRNYGTISQANSNSISKRKLVFSAPNLETLVLEGDTDFDCHLRSLTSSLQKVSIYSQTNPAHFLSKNYQVSSSTTIRCYNQILQSVCHAKMLLLNSAFVKLPLLEVLPRTSIQSVHSLYLHVTPDLKLHDVNRIAFLLILFPNLKSLTLKSYFESAAPSANLLNSSMEGSSTAIEFLLSNCPKVYLVEIDLDREHNVLVLVKYLLMHAKELNKMKIYYSPEEHRLPSKIIRSIEAFRKASSTAAVYILPRVVPLAAKHSRGAIATGLVWDL</sequence>
<evidence type="ECO:0008006" key="3">
    <source>
        <dbReference type="Google" id="ProtNLM"/>
    </source>
</evidence>
<gene>
    <name evidence="1" type="ORF">RCOM_1382000</name>
</gene>
<dbReference type="InParanoid" id="B9S7V6"/>
<evidence type="ECO:0000313" key="1">
    <source>
        <dbReference type="EMBL" id="EEF40272.1"/>
    </source>
</evidence>
<dbReference type="PANTHER" id="PTHR31900">
    <property type="entry name" value="F-BOX/RNI SUPERFAMILY PROTEIN-RELATED"/>
    <property type="match status" value="1"/>
</dbReference>
<keyword evidence="2" id="KW-1185">Reference proteome</keyword>
<name>B9S7V6_RICCO</name>
<evidence type="ECO:0000313" key="2">
    <source>
        <dbReference type="Proteomes" id="UP000008311"/>
    </source>
</evidence>
<accession>B9S7V6</accession>
<dbReference type="PANTHER" id="PTHR31900:SF30">
    <property type="entry name" value="SUPERFAMILY PROTEIN, PUTATIVE-RELATED"/>
    <property type="match status" value="1"/>
</dbReference>
<reference evidence="2" key="1">
    <citation type="journal article" date="2010" name="Nat. Biotechnol.">
        <title>Draft genome sequence of the oilseed species Ricinus communis.</title>
        <authorList>
            <person name="Chan A.P."/>
            <person name="Crabtree J."/>
            <person name="Zhao Q."/>
            <person name="Lorenzi H."/>
            <person name="Orvis J."/>
            <person name="Puiu D."/>
            <person name="Melake-Berhan A."/>
            <person name="Jones K.M."/>
            <person name="Redman J."/>
            <person name="Chen G."/>
            <person name="Cahoon E.B."/>
            <person name="Gedil M."/>
            <person name="Stanke M."/>
            <person name="Haas B.J."/>
            <person name="Wortman J.R."/>
            <person name="Fraser-Liggett C.M."/>
            <person name="Ravel J."/>
            <person name="Rabinowicz P.D."/>
        </authorList>
    </citation>
    <scope>NUCLEOTIDE SEQUENCE [LARGE SCALE GENOMIC DNA]</scope>
    <source>
        <strain evidence="2">cv. Hale</strain>
    </source>
</reference>
<dbReference type="EMBL" id="EQ973887">
    <property type="protein sequence ID" value="EEF40272.1"/>
    <property type="molecule type" value="Genomic_DNA"/>
</dbReference>
<proteinExistence type="predicted"/>